<evidence type="ECO:0000256" key="2">
    <source>
        <dbReference type="ARBA" id="ARBA00022574"/>
    </source>
</evidence>
<evidence type="ECO:0000256" key="5">
    <source>
        <dbReference type="PROSITE-ProRule" id="PRU00221"/>
    </source>
</evidence>
<keyword evidence="3" id="KW-0677">Repeat</keyword>
<dbReference type="PANTHER" id="PTHR19865:SF0">
    <property type="entry name" value="U3 SMALL NUCLEOLAR RNA-INTERACTING PROTEIN 2"/>
    <property type="match status" value="1"/>
</dbReference>
<reference evidence="6 7" key="1">
    <citation type="journal article" date="2012" name="MBio">
        <title>Comparative genome analysis of three eukaryotic parasites with differing abilities to transform leukocytes reveals key mediators of Theileria-induced leukocyte transformation.</title>
        <authorList>
            <person name="Hayashida K."/>
            <person name="Hara Y."/>
            <person name="Abe T."/>
            <person name="Yamasaki C."/>
            <person name="Toyoda A."/>
            <person name="Kosuge T."/>
            <person name="Suzuki Y."/>
            <person name="Sato Y."/>
            <person name="Kawashima S."/>
            <person name="Katayama T."/>
            <person name="Wakaguri H."/>
            <person name="Inoue N."/>
            <person name="Homma K."/>
            <person name="Tada-Umezaki M."/>
            <person name="Yagi Y."/>
            <person name="Fujii Y."/>
            <person name="Habara T."/>
            <person name="Kanehisa M."/>
            <person name="Watanabe H."/>
            <person name="Ito K."/>
            <person name="Gojobori T."/>
            <person name="Sugawara H."/>
            <person name="Imanishi T."/>
            <person name="Weir W."/>
            <person name="Gardner M."/>
            <person name="Pain A."/>
            <person name="Shiels B."/>
            <person name="Hattori M."/>
            <person name="Nene V."/>
            <person name="Sugimoto C."/>
        </authorList>
    </citation>
    <scope>NUCLEOTIDE SEQUENCE [LARGE SCALE GENOMIC DNA]</scope>
    <source>
        <strain evidence="6 7">Shintoku</strain>
    </source>
</reference>
<dbReference type="InterPro" id="IPR039241">
    <property type="entry name" value="Rrp9-like"/>
</dbReference>
<dbReference type="RefSeq" id="XP_009692714.1">
    <property type="nucleotide sequence ID" value="XM_009694419.1"/>
</dbReference>
<dbReference type="STRING" id="869250.J7M8L9"/>
<dbReference type="Proteomes" id="UP000003786">
    <property type="component" value="Chromosome 4"/>
</dbReference>
<comment type="subcellular location">
    <subcellularLocation>
        <location evidence="1">Nucleus</location>
    </subcellularLocation>
</comment>
<dbReference type="PROSITE" id="PS50294">
    <property type="entry name" value="WD_REPEATS_REGION"/>
    <property type="match status" value="1"/>
</dbReference>
<dbReference type="GO" id="GO:0032040">
    <property type="term" value="C:small-subunit processome"/>
    <property type="evidence" value="ECO:0007669"/>
    <property type="project" value="TreeGrafter"/>
</dbReference>
<dbReference type="EMBL" id="AP011949">
    <property type="protein sequence ID" value="BAM42413.1"/>
    <property type="molecule type" value="Genomic_DNA"/>
</dbReference>
<dbReference type="SUPFAM" id="SSF50978">
    <property type="entry name" value="WD40 repeat-like"/>
    <property type="match status" value="1"/>
</dbReference>
<dbReference type="PANTHER" id="PTHR19865">
    <property type="entry name" value="U3 SMALL NUCLEOLAR RNA INTERACTING PROTEIN 2"/>
    <property type="match status" value="1"/>
</dbReference>
<dbReference type="Pfam" id="PF00400">
    <property type="entry name" value="WD40"/>
    <property type="match status" value="2"/>
</dbReference>
<dbReference type="eggNOG" id="KOG0299">
    <property type="taxonomic scope" value="Eukaryota"/>
</dbReference>
<dbReference type="GO" id="GO:0034511">
    <property type="term" value="F:U3 snoRNA binding"/>
    <property type="evidence" value="ECO:0007669"/>
    <property type="project" value="InterPro"/>
</dbReference>
<evidence type="ECO:0000313" key="6">
    <source>
        <dbReference type="EMBL" id="BAM42413.1"/>
    </source>
</evidence>
<dbReference type="OrthoDB" id="6252103at2759"/>
<dbReference type="GeneID" id="20716822"/>
<sequence>MDDKLDNCITNKCHNNCITSVSLFEDRIVSGGKDSTILIHQKAESELKCLARYNLTNLNGLKCNVTTVDYKDDLILASTSLGVVDLIETPSSMSIKFNAHRNLVSCVKFYSENSIITSGFDNKVRLWDLRNLKFPLYDLMGHTASVNNIDSLPSDRKDDYLVTFGEGYEKILSTGSDRTVNAGTHTVFKIPNEMSQNVESCCLITKVPTHVFAVGLDSNYLLIYSSMSKNHIFKHSFGRNVSVNCIKHHEGLLLVGTNAGELCVFKLQDGFTMNDIVVKKSVPGEFFEGSLPEDAINLTLILALGTEVRLGRWSTVKSKEAKNYLVIKQLSIRK</sequence>
<dbReference type="AlphaFoldDB" id="J7M8L9"/>
<keyword evidence="7" id="KW-1185">Reference proteome</keyword>
<feature type="repeat" description="WD" evidence="5">
    <location>
        <begin position="97"/>
        <end position="131"/>
    </location>
</feature>
<keyword evidence="4" id="KW-0539">Nucleus</keyword>
<organism evidence="6 7">
    <name type="scientific">Theileria orientalis strain Shintoku</name>
    <dbReference type="NCBI Taxonomy" id="869250"/>
    <lineage>
        <taxon>Eukaryota</taxon>
        <taxon>Sar</taxon>
        <taxon>Alveolata</taxon>
        <taxon>Apicomplexa</taxon>
        <taxon>Aconoidasida</taxon>
        <taxon>Piroplasmida</taxon>
        <taxon>Theileriidae</taxon>
        <taxon>Theileria</taxon>
    </lineage>
</organism>
<accession>J7M8L9</accession>
<protein>
    <submittedName>
        <fullName evidence="6">Uncharacterized protein</fullName>
    </submittedName>
</protein>
<gene>
    <name evidence="6" type="ORF">TOT_040000780</name>
</gene>
<evidence type="ECO:0000256" key="4">
    <source>
        <dbReference type="ARBA" id="ARBA00023242"/>
    </source>
</evidence>
<dbReference type="PROSITE" id="PS50082">
    <property type="entry name" value="WD_REPEATS_2"/>
    <property type="match status" value="1"/>
</dbReference>
<keyword evidence="2 5" id="KW-0853">WD repeat</keyword>
<dbReference type="InterPro" id="IPR001680">
    <property type="entry name" value="WD40_rpt"/>
</dbReference>
<evidence type="ECO:0000256" key="3">
    <source>
        <dbReference type="ARBA" id="ARBA00022737"/>
    </source>
</evidence>
<dbReference type="VEuPathDB" id="PiroplasmaDB:TOT_040000780"/>
<dbReference type="Gene3D" id="2.130.10.10">
    <property type="entry name" value="YVTN repeat-like/Quinoprotein amine dehydrogenase"/>
    <property type="match status" value="1"/>
</dbReference>
<dbReference type="OMA" id="KRSHRNC"/>
<dbReference type="SMART" id="SM00320">
    <property type="entry name" value="WD40"/>
    <property type="match status" value="4"/>
</dbReference>
<dbReference type="InterPro" id="IPR036322">
    <property type="entry name" value="WD40_repeat_dom_sf"/>
</dbReference>
<dbReference type="InterPro" id="IPR015943">
    <property type="entry name" value="WD40/YVTN_repeat-like_dom_sf"/>
</dbReference>
<dbReference type="KEGG" id="tot:TOT_040000780"/>
<dbReference type="InterPro" id="IPR019775">
    <property type="entry name" value="WD40_repeat_CS"/>
</dbReference>
<evidence type="ECO:0000313" key="7">
    <source>
        <dbReference type="Proteomes" id="UP000003786"/>
    </source>
</evidence>
<evidence type="ECO:0000256" key="1">
    <source>
        <dbReference type="ARBA" id="ARBA00004123"/>
    </source>
</evidence>
<dbReference type="PROSITE" id="PS00678">
    <property type="entry name" value="WD_REPEATS_1"/>
    <property type="match status" value="1"/>
</dbReference>
<name>J7M8L9_THEOR</name>
<proteinExistence type="predicted"/>